<dbReference type="RefSeq" id="WP_009005996.1">
    <property type="nucleotide sequence ID" value="NZ_CAXOUU010000019.1"/>
</dbReference>
<accession>A0A162IRQ0</accession>
<proteinExistence type="predicted"/>
<sequence>MALTQVQQELIGAISAIETRPTPFWNLFKKNKVPYMALSTTIRVDEVMEHLVKAKLVPRGTVLQPIEVGGFSTVTIKPDILSASVGVSAEDTILQQPGELAIVNGQKIKASTYDRVLKLTTIKSAIEGSKEDMAASVFLTGKTKDASGSEVNLGLKEPNTVDKVKTESWLSFFRKQVSDYKKKHNTLPDRIFVGTDIADSLAAYIESSNNPLLGVQVKLEDGQIKYELKNFPITIETYPDSDTETDTSKSMTLFKELCLFPVYAGLSYVGTTGKPEMIRSDVVVIETKANEETGQQKLGATSAPFPLIVRPDLFERYTVTIK</sequence>
<organism evidence="1 2">
    <name type="scientific">Fusobacterium necrophorum subsp. funduliforme</name>
    <dbReference type="NCBI Taxonomy" id="143387"/>
    <lineage>
        <taxon>Bacteria</taxon>
        <taxon>Fusobacteriati</taxon>
        <taxon>Fusobacteriota</taxon>
        <taxon>Fusobacteriia</taxon>
        <taxon>Fusobacteriales</taxon>
        <taxon>Fusobacteriaceae</taxon>
        <taxon>Fusobacterium</taxon>
    </lineage>
</organism>
<gene>
    <name evidence="1" type="ORF">A2J07_10695</name>
</gene>
<reference evidence="1 2" key="1">
    <citation type="submission" date="2016-03" db="EMBL/GenBank/DDBJ databases">
        <title>Comparative genomics of human isolates of Fusobacterium necrophorum.</title>
        <authorList>
            <person name="Jensen A."/>
            <person name="Bank S."/>
            <person name="Andersen P.S."/>
            <person name="Kristensen L.H."/>
            <person name="Prag J."/>
        </authorList>
    </citation>
    <scope>NUCLEOTIDE SEQUENCE [LARGE SCALE GENOMIC DNA]</scope>
    <source>
        <strain evidence="1 2">LS_1264</strain>
    </source>
</reference>
<evidence type="ECO:0000313" key="1">
    <source>
        <dbReference type="EMBL" id="KYL04336.1"/>
    </source>
</evidence>
<evidence type="ECO:0000313" key="2">
    <source>
        <dbReference type="Proteomes" id="UP000075816"/>
    </source>
</evidence>
<dbReference type="InterPro" id="IPR005564">
    <property type="entry name" value="Major_capsid_GpE"/>
</dbReference>
<dbReference type="EMBL" id="LVEA01000033">
    <property type="protein sequence ID" value="KYL04336.1"/>
    <property type="molecule type" value="Genomic_DNA"/>
</dbReference>
<dbReference type="Gene3D" id="3.15.30.10">
    <property type="entry name" value="putative capsid protein of prophage domain like"/>
    <property type="match status" value="1"/>
</dbReference>
<protein>
    <submittedName>
        <fullName evidence="1">Uncharacterized protein</fullName>
    </submittedName>
</protein>
<dbReference type="AlphaFoldDB" id="A0A162IRQ0"/>
<dbReference type="Pfam" id="PF03864">
    <property type="entry name" value="Phage_cap_E"/>
    <property type="match status" value="1"/>
</dbReference>
<name>A0A162IRQ0_9FUSO</name>
<dbReference type="Proteomes" id="UP000075816">
    <property type="component" value="Unassembled WGS sequence"/>
</dbReference>
<comment type="caution">
    <text evidence="1">The sequence shown here is derived from an EMBL/GenBank/DDBJ whole genome shotgun (WGS) entry which is preliminary data.</text>
</comment>